<evidence type="ECO:0000256" key="1">
    <source>
        <dbReference type="SAM" id="MobiDB-lite"/>
    </source>
</evidence>
<evidence type="ECO:0000256" key="2">
    <source>
        <dbReference type="SAM" id="Phobius"/>
    </source>
</evidence>
<evidence type="ECO:0000313" key="3">
    <source>
        <dbReference type="EMBL" id="AZS35645.1"/>
    </source>
</evidence>
<dbReference type="KEGG" id="mlv:CVS47_00240"/>
<keyword evidence="2" id="KW-0472">Membrane</keyword>
<feature type="region of interest" description="Disordered" evidence="1">
    <location>
        <begin position="50"/>
        <end position="69"/>
    </location>
</feature>
<dbReference type="EMBL" id="CP031423">
    <property type="protein sequence ID" value="AZS35645.1"/>
    <property type="molecule type" value="Genomic_DNA"/>
</dbReference>
<reference evidence="3 4" key="1">
    <citation type="submission" date="2018-08" db="EMBL/GenBank/DDBJ databases">
        <title>Microbacterium lemovicicum sp. nov., a bacterium isolated from a natural uranium-rich soil.</title>
        <authorList>
            <person name="ORTET P."/>
        </authorList>
    </citation>
    <scope>NUCLEOTIDE SEQUENCE [LARGE SCALE GENOMIC DNA]</scope>
    <source>
        <strain evidence="3 4">Viu22</strain>
    </source>
</reference>
<sequence length="69" mass="7788">MDSSFWAAVFWSLVPTAVVSTLFFWILRSIIRSDRTERRIYARIQAEERAKRGLPPVPASAPAAAPAER</sequence>
<feature type="transmembrane region" description="Helical" evidence="2">
    <location>
        <begin position="6"/>
        <end position="27"/>
    </location>
</feature>
<proteinExistence type="predicted"/>
<name>A0A3Q9J1C2_9MICO</name>
<keyword evidence="2" id="KW-1133">Transmembrane helix</keyword>
<dbReference type="AlphaFoldDB" id="A0A3Q9J1C2"/>
<dbReference type="Proteomes" id="UP000276888">
    <property type="component" value="Chromosome"/>
</dbReference>
<keyword evidence="4" id="KW-1185">Reference proteome</keyword>
<organism evidence="3 4">
    <name type="scientific">Microbacterium lemovicicum</name>
    <dbReference type="NCBI Taxonomy" id="1072463"/>
    <lineage>
        <taxon>Bacteria</taxon>
        <taxon>Bacillati</taxon>
        <taxon>Actinomycetota</taxon>
        <taxon>Actinomycetes</taxon>
        <taxon>Micrococcales</taxon>
        <taxon>Microbacteriaceae</taxon>
        <taxon>Microbacterium</taxon>
    </lineage>
</organism>
<dbReference type="RefSeq" id="WP_164734578.1">
    <property type="nucleotide sequence ID" value="NZ_CP031423.1"/>
</dbReference>
<feature type="compositionally biased region" description="Low complexity" evidence="1">
    <location>
        <begin position="60"/>
        <end position="69"/>
    </location>
</feature>
<accession>A0A3Q9J1C2</accession>
<evidence type="ECO:0000313" key="4">
    <source>
        <dbReference type="Proteomes" id="UP000276888"/>
    </source>
</evidence>
<keyword evidence="2" id="KW-0812">Transmembrane</keyword>
<gene>
    <name evidence="3" type="ORF">CVS47_00240</name>
</gene>
<protein>
    <submittedName>
        <fullName evidence="3">Uncharacterized protein</fullName>
    </submittedName>
</protein>